<protein>
    <submittedName>
        <fullName evidence="3">RNA-binding S4 domain-containing protein</fullName>
    </submittedName>
</protein>
<evidence type="ECO:0000313" key="3">
    <source>
        <dbReference type="EMBL" id="AZN28964.1"/>
    </source>
</evidence>
<keyword evidence="1" id="KW-0694">RNA-binding</keyword>
<dbReference type="Proteomes" id="UP000270021">
    <property type="component" value="Chromosome"/>
</dbReference>
<gene>
    <name evidence="3" type="ORF">EJO69_00595</name>
</gene>
<dbReference type="CDD" id="cd00165">
    <property type="entry name" value="S4"/>
    <property type="match status" value="1"/>
</dbReference>
<feature type="domain" description="RNA-binding S4" evidence="2">
    <location>
        <begin position="10"/>
        <end position="68"/>
    </location>
</feature>
<dbReference type="AlphaFoldDB" id="A0A3Q8WS55"/>
<dbReference type="Gene3D" id="3.10.290.10">
    <property type="entry name" value="RNA-binding S4 domain"/>
    <property type="match status" value="1"/>
</dbReference>
<dbReference type="EMBL" id="CP034438">
    <property type="protein sequence ID" value="AZN28964.1"/>
    <property type="molecule type" value="Genomic_DNA"/>
</dbReference>
<dbReference type="SMART" id="SM00363">
    <property type="entry name" value="S4"/>
    <property type="match status" value="1"/>
</dbReference>
<dbReference type="InterPro" id="IPR036986">
    <property type="entry name" value="S4_RNA-bd_sf"/>
</dbReference>
<name>A0A3Q8WS55_9ACTO</name>
<organism evidence="3 4">
    <name type="scientific">Flaviflexus salsibiostraticola</name>
    <dbReference type="NCBI Taxonomy" id="1282737"/>
    <lineage>
        <taxon>Bacteria</taxon>
        <taxon>Bacillati</taxon>
        <taxon>Actinomycetota</taxon>
        <taxon>Actinomycetes</taxon>
        <taxon>Actinomycetales</taxon>
        <taxon>Actinomycetaceae</taxon>
        <taxon>Flaviflexus</taxon>
    </lineage>
</organism>
<evidence type="ECO:0000313" key="4">
    <source>
        <dbReference type="Proteomes" id="UP000270021"/>
    </source>
</evidence>
<dbReference type="PROSITE" id="PS50889">
    <property type="entry name" value="S4"/>
    <property type="match status" value="1"/>
</dbReference>
<dbReference type="OrthoDB" id="9811532at2"/>
<accession>A0A3Q8WS55</accession>
<dbReference type="RefSeq" id="WP_126037820.1">
    <property type="nucleotide sequence ID" value="NZ_CP034438.1"/>
</dbReference>
<reference evidence="3 4" key="1">
    <citation type="submission" date="2018-12" db="EMBL/GenBank/DDBJ databases">
        <title>Complete genome sequence of Flaviflexus salsibiostraticola KCTC 33148.</title>
        <authorList>
            <person name="Bae J.-W."/>
        </authorList>
    </citation>
    <scope>NUCLEOTIDE SEQUENCE [LARGE SCALE GENOMIC DNA]</scope>
    <source>
        <strain evidence="3 4">KCTC 33148</strain>
    </source>
</reference>
<dbReference type="GO" id="GO:0003723">
    <property type="term" value="F:RNA binding"/>
    <property type="evidence" value="ECO:0007669"/>
    <property type="project" value="UniProtKB-KW"/>
</dbReference>
<dbReference type="KEGG" id="fsl:EJO69_00595"/>
<proteinExistence type="predicted"/>
<dbReference type="InterPro" id="IPR002942">
    <property type="entry name" value="S4_RNA-bd"/>
</dbReference>
<sequence length="70" mass="7530">MNDVEARLPIRLGQLLKLADLADSGTHARELVEAGEVEVNSERCTQRGRQLSEGDTVSVHGTTITVISAD</sequence>
<dbReference type="Pfam" id="PF13275">
    <property type="entry name" value="S4_2"/>
    <property type="match status" value="1"/>
</dbReference>
<evidence type="ECO:0000259" key="2">
    <source>
        <dbReference type="SMART" id="SM00363"/>
    </source>
</evidence>
<evidence type="ECO:0000256" key="1">
    <source>
        <dbReference type="PROSITE-ProRule" id="PRU00182"/>
    </source>
</evidence>
<dbReference type="SUPFAM" id="SSF55174">
    <property type="entry name" value="Alpha-L RNA-binding motif"/>
    <property type="match status" value="1"/>
</dbReference>
<keyword evidence="4" id="KW-1185">Reference proteome</keyword>